<dbReference type="Pfam" id="PF07727">
    <property type="entry name" value="RVT_2"/>
    <property type="match status" value="1"/>
</dbReference>
<proteinExistence type="predicted"/>
<feature type="domain" description="Integrase catalytic" evidence="4">
    <location>
        <begin position="123"/>
        <end position="288"/>
    </location>
</feature>
<organism evidence="5">
    <name type="scientific">Vitis vinifera</name>
    <name type="common">Grape</name>
    <dbReference type="NCBI Taxonomy" id="29760"/>
    <lineage>
        <taxon>Eukaryota</taxon>
        <taxon>Viridiplantae</taxon>
        <taxon>Streptophyta</taxon>
        <taxon>Embryophyta</taxon>
        <taxon>Tracheophyta</taxon>
        <taxon>Spermatophyta</taxon>
        <taxon>Magnoliopsida</taxon>
        <taxon>eudicotyledons</taxon>
        <taxon>Gunneridae</taxon>
        <taxon>Pentapetalae</taxon>
        <taxon>rosids</taxon>
        <taxon>Vitales</taxon>
        <taxon>Vitaceae</taxon>
        <taxon>Viteae</taxon>
        <taxon>Vitis</taxon>
    </lineage>
</organism>
<keyword evidence="1" id="KW-0479">Metal-binding</keyword>
<keyword evidence="2" id="KW-0378">Hydrolase</keyword>
<dbReference type="InterPro" id="IPR013103">
    <property type="entry name" value="RVT_2"/>
</dbReference>
<dbReference type="PANTHER" id="PTHR42648">
    <property type="entry name" value="TRANSPOSASE, PUTATIVE-RELATED"/>
    <property type="match status" value="1"/>
</dbReference>
<dbReference type="EMBL" id="AM478333">
    <property type="protein sequence ID" value="CAN75186.1"/>
    <property type="molecule type" value="Genomic_DNA"/>
</dbReference>
<reference evidence="5" key="1">
    <citation type="journal article" date="2007" name="PLoS ONE">
        <title>The first genome sequence of an elite grapevine cultivar (Pinot noir Vitis vinifera L.): coping with a highly heterozygous genome.</title>
        <authorList>
            <person name="Velasco R."/>
            <person name="Zharkikh A."/>
            <person name="Troggio M."/>
            <person name="Cartwright D.A."/>
            <person name="Cestaro A."/>
            <person name="Pruss D."/>
            <person name="Pindo M."/>
            <person name="FitzGerald L.M."/>
            <person name="Vezzulli S."/>
            <person name="Reid J."/>
            <person name="Malacarne G."/>
            <person name="Iliev D."/>
            <person name="Coppola G."/>
            <person name="Wardell B."/>
            <person name="Micheletti D."/>
            <person name="Macalma T."/>
            <person name="Facci M."/>
            <person name="Mitchell J.T."/>
            <person name="Perazzolli M."/>
            <person name="Eldredge G."/>
            <person name="Gatto P."/>
            <person name="Oyzerski R."/>
            <person name="Moretto M."/>
            <person name="Gutin N."/>
            <person name="Stefanini M."/>
            <person name="Chen Y."/>
            <person name="Segala C."/>
            <person name="Davenport C."/>
            <person name="Dematte L."/>
            <person name="Mraz A."/>
            <person name="Battilana J."/>
            <person name="Stormo K."/>
            <person name="Costa F."/>
            <person name="Tao Q."/>
            <person name="Si-Ammour A."/>
            <person name="Harkins T."/>
            <person name="Lackey A."/>
            <person name="Perbost C."/>
            <person name="Taillon B."/>
            <person name="Stella A."/>
            <person name="Solovyev V."/>
            <person name="Fawcett J.A."/>
            <person name="Sterck L."/>
            <person name="Vandepoele K."/>
            <person name="Grando S.M."/>
            <person name="Toppo S."/>
            <person name="Moser C."/>
            <person name="Lanchbury J."/>
            <person name="Bogden R."/>
            <person name="Skolnick M."/>
            <person name="Sgaramella V."/>
            <person name="Bhatnagar S.K."/>
            <person name="Fontana P."/>
            <person name="Gutin A."/>
            <person name="Van de Peer Y."/>
            <person name="Salamini F."/>
            <person name="Viola R."/>
        </authorList>
    </citation>
    <scope>NUCLEOTIDE SEQUENCE</scope>
</reference>
<dbReference type="AlphaFoldDB" id="A5C102"/>
<sequence length="746" mass="84847">MAFAVKTDNSKASGGYKGQKKDRPFCTHCNFHCHTIDKCYKIHGYSPGYKPKLRNNYTYSNNNTVVNQVSNQSFSNSTVKTDQLDALKNHLHCDVSQLNKALPCYICPLAKQRRFSFDSHNHMSQFPFDLVHCDIWGPYSVSSHARHRYFLTLGDDCSRFTWIFLLKQKSDVGTIIPKFFNMVVTQFNAKIKVFRSDNAPELAFTDFFNDRGVLHQFSCVERPQQNSIVERKHQHLLNVGRALYFQSREFGCLAFASTLTAHRTKFQPRSRVCVLLGYPPGIKGYRLYDVVTKQIFISQDAIFHEEIFPFHTATPLDKLIDPFPNLVLPISSLEPSPISQSIVYAPSIDSNISLPISGGLSPILDSAFNNIASELFDSDLHVSAPSLAKVLLRRSMRVSKPPYLKDFHYNLLSHKDLPSCATSYPLSKYLSHGSLSASVKFPHWRAAMKAELDAMELNKTWSVVSLPKGKHSIGCKWIYKVKFKSDGSIERHKAPIVAKGYTQQEGLDFFETFSPVAKLVTVKVLLALATIQKWHLVQLDVNNAFLNGYLFEEVYMDLPLGYGIVLSQRCYTLQLLEDIRYLACKPTSIPMDPKVQLNAHDGVILSNVSQYRRLIGRLLYLTLSPPDITFAVHKLGQFLAQPRLPHLQAVHHLLRCLKFTSAKKQTTISQSSTEAEYRALASTTSELVWLHQLLKDFQVYKPVYRKPIDWVHKLPGGYKIPQFALFSGEGTQSTMEHVRRFIYTAV</sequence>
<dbReference type="GO" id="GO:0003676">
    <property type="term" value="F:nucleic acid binding"/>
    <property type="evidence" value="ECO:0007669"/>
    <property type="project" value="InterPro"/>
</dbReference>
<dbReference type="GO" id="GO:0046872">
    <property type="term" value="F:metal ion binding"/>
    <property type="evidence" value="ECO:0007669"/>
    <property type="project" value="UniProtKB-KW"/>
</dbReference>
<dbReference type="PANTHER" id="PTHR42648:SF31">
    <property type="entry name" value="RNA-DIRECTED DNA POLYMERASE"/>
    <property type="match status" value="1"/>
</dbReference>
<evidence type="ECO:0000256" key="2">
    <source>
        <dbReference type="ARBA" id="ARBA00022801"/>
    </source>
</evidence>
<protein>
    <recommendedName>
        <fullName evidence="4">Integrase catalytic domain-containing protein</fullName>
    </recommendedName>
</protein>
<gene>
    <name evidence="5" type="ORF">VITISV_001913</name>
</gene>
<dbReference type="InterPro" id="IPR012337">
    <property type="entry name" value="RNaseH-like_sf"/>
</dbReference>
<accession>A5C102</accession>
<evidence type="ECO:0000256" key="1">
    <source>
        <dbReference type="ARBA" id="ARBA00022723"/>
    </source>
</evidence>
<evidence type="ECO:0000256" key="3">
    <source>
        <dbReference type="SAM" id="MobiDB-lite"/>
    </source>
</evidence>
<dbReference type="SUPFAM" id="SSF56672">
    <property type="entry name" value="DNA/RNA polymerases"/>
    <property type="match status" value="1"/>
</dbReference>
<dbReference type="InterPro" id="IPR001584">
    <property type="entry name" value="Integrase_cat-core"/>
</dbReference>
<dbReference type="Pfam" id="PF25597">
    <property type="entry name" value="SH3_retrovirus"/>
    <property type="match status" value="1"/>
</dbReference>
<evidence type="ECO:0000259" key="4">
    <source>
        <dbReference type="PROSITE" id="PS50994"/>
    </source>
</evidence>
<dbReference type="Pfam" id="PF00665">
    <property type="entry name" value="rve"/>
    <property type="match status" value="1"/>
</dbReference>
<dbReference type="GO" id="GO:0015074">
    <property type="term" value="P:DNA integration"/>
    <property type="evidence" value="ECO:0007669"/>
    <property type="project" value="InterPro"/>
</dbReference>
<name>A5C102_VITVI</name>
<dbReference type="SUPFAM" id="SSF53098">
    <property type="entry name" value="Ribonuclease H-like"/>
    <property type="match status" value="1"/>
</dbReference>
<feature type="region of interest" description="Disordered" evidence="3">
    <location>
        <begin position="1"/>
        <end position="20"/>
    </location>
</feature>
<dbReference type="InterPro" id="IPR036397">
    <property type="entry name" value="RNaseH_sf"/>
</dbReference>
<dbReference type="InterPro" id="IPR057670">
    <property type="entry name" value="SH3_retrovirus"/>
</dbReference>
<dbReference type="InterPro" id="IPR039537">
    <property type="entry name" value="Retrotran_Ty1/copia-like"/>
</dbReference>
<dbReference type="InterPro" id="IPR043502">
    <property type="entry name" value="DNA/RNA_pol_sf"/>
</dbReference>
<evidence type="ECO:0000313" key="5">
    <source>
        <dbReference type="EMBL" id="CAN75186.1"/>
    </source>
</evidence>
<dbReference type="GO" id="GO:0016787">
    <property type="term" value="F:hydrolase activity"/>
    <property type="evidence" value="ECO:0007669"/>
    <property type="project" value="UniProtKB-KW"/>
</dbReference>
<dbReference type="Gene3D" id="3.30.420.10">
    <property type="entry name" value="Ribonuclease H-like superfamily/Ribonuclease H"/>
    <property type="match status" value="1"/>
</dbReference>
<dbReference type="PROSITE" id="PS50994">
    <property type="entry name" value="INTEGRASE"/>
    <property type="match status" value="1"/>
</dbReference>